<keyword evidence="2" id="KW-1185">Reference proteome</keyword>
<organism evidence="1 2">
    <name type="scientific">Zwartia hollandica</name>
    <dbReference type="NCBI Taxonomy" id="324606"/>
    <lineage>
        <taxon>Bacteria</taxon>
        <taxon>Pseudomonadati</taxon>
        <taxon>Pseudomonadota</taxon>
        <taxon>Betaproteobacteria</taxon>
        <taxon>Burkholderiales</taxon>
        <taxon>Alcaligenaceae</taxon>
        <taxon>Zwartia</taxon>
    </lineage>
</organism>
<evidence type="ECO:0000313" key="2">
    <source>
        <dbReference type="Proteomes" id="UP000739565"/>
    </source>
</evidence>
<proteinExistence type="predicted"/>
<protein>
    <submittedName>
        <fullName evidence="1">Uncharacterized protein</fullName>
    </submittedName>
</protein>
<evidence type="ECO:0000313" key="1">
    <source>
        <dbReference type="EMBL" id="MBZ1349418.1"/>
    </source>
</evidence>
<dbReference type="AlphaFoldDB" id="A0A953N8A1"/>
<dbReference type="RefSeq" id="WP_259659842.1">
    <property type="nucleotide sequence ID" value="NZ_JAHXRI010000004.1"/>
</dbReference>
<sequence>MEPFEVFRAYLVRRVALQLGIPIESRTIWEIWVALLEEFPEVAYIASDQWLKRDLLVEHLHYADCVHNLNKTETSVIQQAHESPEVARYVDKWQQFNLRIQTAAAKRRKVDAFS</sequence>
<comment type="caution">
    <text evidence="1">The sequence shown here is derived from an EMBL/GenBank/DDBJ whole genome shotgun (WGS) entry which is preliminary data.</text>
</comment>
<accession>A0A953N8A1</accession>
<dbReference type="Proteomes" id="UP000739565">
    <property type="component" value="Unassembled WGS sequence"/>
</dbReference>
<reference evidence="1" key="1">
    <citation type="submission" date="2021-07" db="EMBL/GenBank/DDBJ databases">
        <title>New genus and species of the family Alcaligenaceae.</title>
        <authorList>
            <person name="Hahn M.W."/>
        </authorList>
    </citation>
    <scope>NUCLEOTIDE SEQUENCE</scope>
    <source>
        <strain evidence="1">LF4-65</strain>
    </source>
</reference>
<dbReference type="EMBL" id="JAHXRI010000004">
    <property type="protein sequence ID" value="MBZ1349418.1"/>
    <property type="molecule type" value="Genomic_DNA"/>
</dbReference>
<name>A0A953N8A1_9BURK</name>
<gene>
    <name evidence="1" type="ORF">KZZ10_02055</name>
</gene>